<organism evidence="15 16">
    <name type="scientific">Actinorhabdospora filicis</name>
    <dbReference type="NCBI Taxonomy" id="1785913"/>
    <lineage>
        <taxon>Bacteria</taxon>
        <taxon>Bacillati</taxon>
        <taxon>Actinomycetota</taxon>
        <taxon>Actinomycetes</taxon>
        <taxon>Micromonosporales</taxon>
        <taxon>Micromonosporaceae</taxon>
        <taxon>Actinorhabdospora</taxon>
    </lineage>
</organism>
<comment type="catalytic activity">
    <reaction evidence="1">
        <text>ATP + protein L-histidine = ADP + protein N-phospho-L-histidine.</text>
        <dbReference type="EC" id="2.7.13.3"/>
    </reaction>
</comment>
<keyword evidence="16" id="KW-1185">Reference proteome</keyword>
<dbReference type="InterPro" id="IPR036097">
    <property type="entry name" value="HisK_dim/P_sf"/>
</dbReference>
<sequence length="354" mass="37197">MVRTVGWRYTLLYAVVFLVSGVALLGLSGALSWSDTTSAAPAGAPPVAERERLRALEEERNRQLLVSSALSLTVMTAASLVLGRLLAGRVLRPLRTITAATRRITAENLHERLRAPGPDDEVKRLADTIDGLLERLEASFTAQRRFAANASHELRTPLTTMRASVDVALAKPGPLAESTVALAGRVRAELDRMEPLLEGLLLLARAQHPDAGERVPVTLRDLVDDALAARDRSRASVVADASAVRGVPALLAGLVDNLVANAFAHNRDGGAVRIAVAAGILTVENDGPELDPAQVAGLGTPFRRAAPERTGRGTGLGLSIVAAVAEAHGAVLELSARPAGGLRAVVAFPGEENR</sequence>
<feature type="transmembrane region" description="Helical" evidence="12">
    <location>
        <begin position="64"/>
        <end position="87"/>
    </location>
</feature>
<dbReference type="Pfam" id="PF02518">
    <property type="entry name" value="HATPase_c"/>
    <property type="match status" value="1"/>
</dbReference>
<comment type="subcellular location">
    <subcellularLocation>
        <location evidence="3">Cell membrane</location>
    </subcellularLocation>
    <subcellularLocation>
        <location evidence="2">Membrane</location>
        <topology evidence="2">Multi-pass membrane protein</topology>
    </subcellularLocation>
</comment>
<evidence type="ECO:0000313" key="15">
    <source>
        <dbReference type="EMBL" id="GLZ81612.1"/>
    </source>
</evidence>
<keyword evidence="7 12" id="KW-0812">Transmembrane</keyword>
<dbReference type="PROSITE" id="PS50109">
    <property type="entry name" value="HIS_KIN"/>
    <property type="match status" value="1"/>
</dbReference>
<gene>
    <name evidence="15" type="ORF">Afil01_64190</name>
</gene>
<feature type="domain" description="HAMP" evidence="14">
    <location>
        <begin position="88"/>
        <end position="141"/>
    </location>
</feature>
<evidence type="ECO:0000256" key="1">
    <source>
        <dbReference type="ARBA" id="ARBA00000085"/>
    </source>
</evidence>
<dbReference type="SMART" id="SM00304">
    <property type="entry name" value="HAMP"/>
    <property type="match status" value="1"/>
</dbReference>
<dbReference type="PROSITE" id="PS50885">
    <property type="entry name" value="HAMP"/>
    <property type="match status" value="1"/>
</dbReference>
<feature type="domain" description="Histidine kinase" evidence="13">
    <location>
        <begin position="149"/>
        <end position="352"/>
    </location>
</feature>
<dbReference type="Pfam" id="PF00512">
    <property type="entry name" value="HisKA"/>
    <property type="match status" value="1"/>
</dbReference>
<dbReference type="InterPro" id="IPR003594">
    <property type="entry name" value="HATPase_dom"/>
</dbReference>
<dbReference type="Proteomes" id="UP001165079">
    <property type="component" value="Unassembled WGS sequence"/>
</dbReference>
<dbReference type="SUPFAM" id="SSF158472">
    <property type="entry name" value="HAMP domain-like"/>
    <property type="match status" value="1"/>
</dbReference>
<keyword evidence="6" id="KW-0808">Transferase</keyword>
<evidence type="ECO:0000256" key="11">
    <source>
        <dbReference type="ARBA" id="ARBA00023136"/>
    </source>
</evidence>
<evidence type="ECO:0000256" key="6">
    <source>
        <dbReference type="ARBA" id="ARBA00022679"/>
    </source>
</evidence>
<feature type="transmembrane region" description="Helical" evidence="12">
    <location>
        <begin position="12"/>
        <end position="33"/>
    </location>
</feature>
<name>A0A9W6SSQ4_9ACTN</name>
<evidence type="ECO:0000259" key="14">
    <source>
        <dbReference type="PROSITE" id="PS50885"/>
    </source>
</evidence>
<dbReference type="InterPro" id="IPR036890">
    <property type="entry name" value="HATPase_C_sf"/>
</dbReference>
<dbReference type="CDD" id="cd00082">
    <property type="entry name" value="HisKA"/>
    <property type="match status" value="1"/>
</dbReference>
<dbReference type="InterPro" id="IPR005467">
    <property type="entry name" value="His_kinase_dom"/>
</dbReference>
<dbReference type="AlphaFoldDB" id="A0A9W6SSQ4"/>
<dbReference type="InterPro" id="IPR003661">
    <property type="entry name" value="HisK_dim/P_dom"/>
</dbReference>
<evidence type="ECO:0000256" key="2">
    <source>
        <dbReference type="ARBA" id="ARBA00004141"/>
    </source>
</evidence>
<dbReference type="PANTHER" id="PTHR45436">
    <property type="entry name" value="SENSOR HISTIDINE KINASE YKOH"/>
    <property type="match status" value="1"/>
</dbReference>
<evidence type="ECO:0000256" key="7">
    <source>
        <dbReference type="ARBA" id="ARBA00022692"/>
    </source>
</evidence>
<evidence type="ECO:0000256" key="5">
    <source>
        <dbReference type="ARBA" id="ARBA00022553"/>
    </source>
</evidence>
<evidence type="ECO:0000256" key="9">
    <source>
        <dbReference type="ARBA" id="ARBA00022989"/>
    </source>
</evidence>
<dbReference type="SUPFAM" id="SSF47384">
    <property type="entry name" value="Homodimeric domain of signal transducing histidine kinase"/>
    <property type="match status" value="1"/>
</dbReference>
<keyword evidence="5" id="KW-0597">Phosphoprotein</keyword>
<evidence type="ECO:0000256" key="10">
    <source>
        <dbReference type="ARBA" id="ARBA00023012"/>
    </source>
</evidence>
<dbReference type="SMART" id="SM00388">
    <property type="entry name" value="HisKA"/>
    <property type="match status" value="1"/>
</dbReference>
<dbReference type="EC" id="2.7.13.3" evidence="4"/>
<evidence type="ECO:0000256" key="4">
    <source>
        <dbReference type="ARBA" id="ARBA00012438"/>
    </source>
</evidence>
<dbReference type="GO" id="GO:0005886">
    <property type="term" value="C:plasma membrane"/>
    <property type="evidence" value="ECO:0007669"/>
    <property type="project" value="UniProtKB-SubCell"/>
</dbReference>
<dbReference type="Gene3D" id="3.30.565.10">
    <property type="entry name" value="Histidine kinase-like ATPase, C-terminal domain"/>
    <property type="match status" value="1"/>
</dbReference>
<evidence type="ECO:0000256" key="3">
    <source>
        <dbReference type="ARBA" id="ARBA00004236"/>
    </source>
</evidence>
<keyword evidence="9 12" id="KW-1133">Transmembrane helix</keyword>
<evidence type="ECO:0000259" key="13">
    <source>
        <dbReference type="PROSITE" id="PS50109"/>
    </source>
</evidence>
<dbReference type="InterPro" id="IPR050428">
    <property type="entry name" value="TCS_sensor_his_kinase"/>
</dbReference>
<keyword evidence="8 15" id="KW-0418">Kinase</keyword>
<evidence type="ECO:0000256" key="12">
    <source>
        <dbReference type="SAM" id="Phobius"/>
    </source>
</evidence>
<evidence type="ECO:0000256" key="8">
    <source>
        <dbReference type="ARBA" id="ARBA00022777"/>
    </source>
</evidence>
<accession>A0A9W6SSQ4</accession>
<dbReference type="InterPro" id="IPR003660">
    <property type="entry name" value="HAMP_dom"/>
</dbReference>
<keyword evidence="11 12" id="KW-0472">Membrane</keyword>
<dbReference type="SMART" id="SM00387">
    <property type="entry name" value="HATPase_c"/>
    <property type="match status" value="1"/>
</dbReference>
<dbReference type="PANTHER" id="PTHR45436:SF15">
    <property type="entry name" value="SENSOR HISTIDINE KINASE CUSS"/>
    <property type="match status" value="1"/>
</dbReference>
<comment type="caution">
    <text evidence="15">The sequence shown here is derived from an EMBL/GenBank/DDBJ whole genome shotgun (WGS) entry which is preliminary data.</text>
</comment>
<reference evidence="15" key="1">
    <citation type="submission" date="2023-03" db="EMBL/GenBank/DDBJ databases">
        <title>Actinorhabdospora filicis NBRC 111898.</title>
        <authorList>
            <person name="Ichikawa N."/>
            <person name="Sato H."/>
            <person name="Tonouchi N."/>
        </authorList>
    </citation>
    <scope>NUCLEOTIDE SEQUENCE</scope>
    <source>
        <strain evidence="15">NBRC 111898</strain>
    </source>
</reference>
<protein>
    <recommendedName>
        <fullName evidence="4">histidine kinase</fullName>
        <ecNumber evidence="4">2.7.13.3</ecNumber>
    </recommendedName>
</protein>
<dbReference type="Gene3D" id="6.10.340.10">
    <property type="match status" value="1"/>
</dbReference>
<dbReference type="GO" id="GO:0000155">
    <property type="term" value="F:phosphorelay sensor kinase activity"/>
    <property type="evidence" value="ECO:0007669"/>
    <property type="project" value="InterPro"/>
</dbReference>
<dbReference type="Gene3D" id="1.10.287.130">
    <property type="match status" value="1"/>
</dbReference>
<keyword evidence="10" id="KW-0902">Two-component regulatory system</keyword>
<dbReference type="RefSeq" id="WP_285667131.1">
    <property type="nucleotide sequence ID" value="NZ_BSTX01000006.1"/>
</dbReference>
<dbReference type="Pfam" id="PF00672">
    <property type="entry name" value="HAMP"/>
    <property type="match status" value="1"/>
</dbReference>
<dbReference type="SUPFAM" id="SSF55874">
    <property type="entry name" value="ATPase domain of HSP90 chaperone/DNA topoisomerase II/histidine kinase"/>
    <property type="match status" value="1"/>
</dbReference>
<proteinExistence type="predicted"/>
<dbReference type="EMBL" id="BSTX01000006">
    <property type="protein sequence ID" value="GLZ81612.1"/>
    <property type="molecule type" value="Genomic_DNA"/>
</dbReference>
<evidence type="ECO:0000313" key="16">
    <source>
        <dbReference type="Proteomes" id="UP001165079"/>
    </source>
</evidence>
<dbReference type="CDD" id="cd06225">
    <property type="entry name" value="HAMP"/>
    <property type="match status" value="1"/>
</dbReference>